<evidence type="ECO:0000256" key="4">
    <source>
        <dbReference type="ARBA" id="ARBA00022827"/>
    </source>
</evidence>
<keyword evidence="6" id="KW-0560">Oxidoreductase</keyword>
<keyword evidence="4" id="KW-0274">FAD</keyword>
<dbReference type="AlphaFoldDB" id="A0A9N9KCI4"/>
<feature type="non-terminal residue" evidence="7">
    <location>
        <position position="1"/>
    </location>
</feature>
<keyword evidence="8" id="KW-1185">Reference proteome</keyword>
<evidence type="ECO:0000256" key="5">
    <source>
        <dbReference type="ARBA" id="ARBA00022857"/>
    </source>
</evidence>
<organism evidence="7 8">
    <name type="scientific">Dentiscutata erythropus</name>
    <dbReference type="NCBI Taxonomy" id="1348616"/>
    <lineage>
        <taxon>Eukaryota</taxon>
        <taxon>Fungi</taxon>
        <taxon>Fungi incertae sedis</taxon>
        <taxon>Mucoromycota</taxon>
        <taxon>Glomeromycotina</taxon>
        <taxon>Glomeromycetes</taxon>
        <taxon>Diversisporales</taxon>
        <taxon>Gigasporaceae</taxon>
        <taxon>Dentiscutata</taxon>
    </lineage>
</organism>
<dbReference type="GO" id="GO:0004499">
    <property type="term" value="F:N,N-dimethylaniline monooxygenase activity"/>
    <property type="evidence" value="ECO:0007669"/>
    <property type="project" value="InterPro"/>
</dbReference>
<sequence length="193" mass="21972">ALDIAVELTHSASQVYLSIRRGKLPWIVPRFVNGKARDHNPSRFFAYFISPSIRGKILENNIIKSFPFPSHLMPTDPIIATYPTVNSEFYQSFSAGTIIVKPNIKEFKSENNQIEFVDGTILENIDVVIYSTGFSIDHPYLEKHIYTGGDEIEQEYGKEFHDIVWLYRSIFPPKYPNIAFIGLTLGANAFLPV</sequence>
<comment type="similarity">
    <text evidence="2">Belongs to the FMO family.</text>
</comment>
<evidence type="ECO:0000256" key="3">
    <source>
        <dbReference type="ARBA" id="ARBA00022630"/>
    </source>
</evidence>
<dbReference type="InterPro" id="IPR020946">
    <property type="entry name" value="Flavin_mOase-like"/>
</dbReference>
<feature type="non-terminal residue" evidence="7">
    <location>
        <position position="193"/>
    </location>
</feature>
<evidence type="ECO:0000256" key="6">
    <source>
        <dbReference type="ARBA" id="ARBA00023002"/>
    </source>
</evidence>
<dbReference type="GO" id="GO:0050661">
    <property type="term" value="F:NADP binding"/>
    <property type="evidence" value="ECO:0007669"/>
    <property type="project" value="InterPro"/>
</dbReference>
<dbReference type="PANTHER" id="PTHR23023">
    <property type="entry name" value="DIMETHYLANILINE MONOOXYGENASE"/>
    <property type="match status" value="1"/>
</dbReference>
<evidence type="ECO:0000313" key="8">
    <source>
        <dbReference type="Proteomes" id="UP000789405"/>
    </source>
</evidence>
<evidence type="ECO:0000313" key="7">
    <source>
        <dbReference type="EMBL" id="CAG8822135.1"/>
    </source>
</evidence>
<dbReference type="InterPro" id="IPR036188">
    <property type="entry name" value="FAD/NAD-bd_sf"/>
</dbReference>
<proteinExistence type="inferred from homology"/>
<dbReference type="PRINTS" id="PR00370">
    <property type="entry name" value="FMOXYGENASE"/>
</dbReference>
<dbReference type="OrthoDB" id="66881at2759"/>
<evidence type="ECO:0000256" key="2">
    <source>
        <dbReference type="ARBA" id="ARBA00009183"/>
    </source>
</evidence>
<keyword evidence="3" id="KW-0285">Flavoprotein</keyword>
<dbReference type="EMBL" id="CAJVPY010061673">
    <property type="protein sequence ID" value="CAG8822135.1"/>
    <property type="molecule type" value="Genomic_DNA"/>
</dbReference>
<accession>A0A9N9KCI4</accession>
<comment type="cofactor">
    <cofactor evidence="1">
        <name>FAD</name>
        <dbReference type="ChEBI" id="CHEBI:57692"/>
    </cofactor>
</comment>
<dbReference type="InterPro" id="IPR050346">
    <property type="entry name" value="FMO-like"/>
</dbReference>
<dbReference type="Proteomes" id="UP000789405">
    <property type="component" value="Unassembled WGS sequence"/>
</dbReference>
<dbReference type="Pfam" id="PF00743">
    <property type="entry name" value="FMO-like"/>
    <property type="match status" value="1"/>
</dbReference>
<comment type="caution">
    <text evidence="7">The sequence shown here is derived from an EMBL/GenBank/DDBJ whole genome shotgun (WGS) entry which is preliminary data.</text>
</comment>
<protein>
    <submittedName>
        <fullName evidence="7">12661_t:CDS:1</fullName>
    </submittedName>
</protein>
<evidence type="ECO:0000256" key="1">
    <source>
        <dbReference type="ARBA" id="ARBA00001974"/>
    </source>
</evidence>
<name>A0A9N9KCI4_9GLOM</name>
<dbReference type="InterPro" id="IPR000960">
    <property type="entry name" value="Flavin_mOase"/>
</dbReference>
<dbReference type="Gene3D" id="3.50.50.60">
    <property type="entry name" value="FAD/NAD(P)-binding domain"/>
    <property type="match status" value="2"/>
</dbReference>
<gene>
    <name evidence="7" type="ORF">DERYTH_LOCUS27249</name>
</gene>
<dbReference type="GO" id="GO:0050660">
    <property type="term" value="F:flavin adenine dinucleotide binding"/>
    <property type="evidence" value="ECO:0007669"/>
    <property type="project" value="InterPro"/>
</dbReference>
<keyword evidence="5" id="KW-0521">NADP</keyword>
<reference evidence="7" key="1">
    <citation type="submission" date="2021-06" db="EMBL/GenBank/DDBJ databases">
        <authorList>
            <person name="Kallberg Y."/>
            <person name="Tangrot J."/>
            <person name="Rosling A."/>
        </authorList>
    </citation>
    <scope>NUCLEOTIDE SEQUENCE</scope>
    <source>
        <strain evidence="7">MA453B</strain>
    </source>
</reference>
<dbReference type="FunFam" id="3.50.50.60:FF:000023">
    <property type="entry name" value="Dimethylaniline monooxygenase [N-oxide-forming]"/>
    <property type="match status" value="1"/>
</dbReference>
<dbReference type="SUPFAM" id="SSF51905">
    <property type="entry name" value="FAD/NAD(P)-binding domain"/>
    <property type="match status" value="1"/>
</dbReference>